<organism evidence="3 4">
    <name type="scientific">Desulfoscipio geothermicus DSM 3669</name>
    <dbReference type="NCBI Taxonomy" id="1121426"/>
    <lineage>
        <taxon>Bacteria</taxon>
        <taxon>Bacillati</taxon>
        <taxon>Bacillota</taxon>
        <taxon>Clostridia</taxon>
        <taxon>Eubacteriales</taxon>
        <taxon>Desulfallaceae</taxon>
        <taxon>Desulfoscipio</taxon>
    </lineage>
</organism>
<dbReference type="InterPro" id="IPR003148">
    <property type="entry name" value="RCK_N"/>
</dbReference>
<sequence>MKNTQFAVIGLGRFGMSLINELSRMGYDVLAIDNDEEKVQDAAETATHAVQADAMDEQALKSVGIRNFDVVVVAIGENIQTNILSTIILKEMGVKTVVAKARNALHGKVLEKIGADLVIYPERDMAVKLARSLVSRNILEHIELSPDYSIIELITPKDFIGKSLVDLGVRQKMGVTILAIRHSDEIIVAPRASQIIHPGDVLVALGKNADLQRLGEMES</sequence>
<dbReference type="InterPro" id="IPR050721">
    <property type="entry name" value="Trk_Ktr_HKT_K-transport"/>
</dbReference>
<dbReference type="InterPro" id="IPR036291">
    <property type="entry name" value="NAD(P)-bd_dom_sf"/>
</dbReference>
<dbReference type="STRING" id="39060.SAMN05660706_13117"/>
<dbReference type="Gene3D" id="3.30.70.1450">
    <property type="entry name" value="Regulator of K+ conductance, C-terminal domain"/>
    <property type="match status" value="1"/>
</dbReference>
<gene>
    <name evidence="3" type="ORF">SAMN05660706_13117</name>
</gene>
<dbReference type="PROSITE" id="PS51202">
    <property type="entry name" value="RCK_C"/>
    <property type="match status" value="1"/>
</dbReference>
<evidence type="ECO:0000313" key="3">
    <source>
        <dbReference type="EMBL" id="SFR14400.1"/>
    </source>
</evidence>
<dbReference type="PROSITE" id="PS51201">
    <property type="entry name" value="RCK_N"/>
    <property type="match status" value="1"/>
</dbReference>
<dbReference type="GO" id="GO:0006813">
    <property type="term" value="P:potassium ion transport"/>
    <property type="evidence" value="ECO:0007669"/>
    <property type="project" value="InterPro"/>
</dbReference>
<dbReference type="InterPro" id="IPR036721">
    <property type="entry name" value="RCK_C_sf"/>
</dbReference>
<dbReference type="Pfam" id="PF02254">
    <property type="entry name" value="TrkA_N"/>
    <property type="match status" value="1"/>
</dbReference>
<dbReference type="Gene3D" id="3.40.50.720">
    <property type="entry name" value="NAD(P)-binding Rossmann-like Domain"/>
    <property type="match status" value="1"/>
</dbReference>
<name>A0A1I6E9J4_9FIRM</name>
<dbReference type="GO" id="GO:0008324">
    <property type="term" value="F:monoatomic cation transmembrane transporter activity"/>
    <property type="evidence" value="ECO:0007669"/>
    <property type="project" value="InterPro"/>
</dbReference>
<feature type="domain" description="RCK C-terminal" evidence="2">
    <location>
        <begin position="137"/>
        <end position="219"/>
    </location>
</feature>
<dbReference type="SUPFAM" id="SSF116726">
    <property type="entry name" value="TrkA C-terminal domain-like"/>
    <property type="match status" value="1"/>
</dbReference>
<evidence type="ECO:0000259" key="1">
    <source>
        <dbReference type="PROSITE" id="PS51201"/>
    </source>
</evidence>
<dbReference type="OrthoDB" id="9776294at2"/>
<evidence type="ECO:0000259" key="2">
    <source>
        <dbReference type="PROSITE" id="PS51202"/>
    </source>
</evidence>
<keyword evidence="4" id="KW-1185">Reference proteome</keyword>
<evidence type="ECO:0000313" key="4">
    <source>
        <dbReference type="Proteomes" id="UP000199584"/>
    </source>
</evidence>
<dbReference type="Proteomes" id="UP000199584">
    <property type="component" value="Unassembled WGS sequence"/>
</dbReference>
<protein>
    <submittedName>
        <fullName evidence="3">Trk system potassium uptake protein TrkA</fullName>
    </submittedName>
</protein>
<proteinExistence type="predicted"/>
<feature type="domain" description="RCK N-terminal" evidence="1">
    <location>
        <begin position="3"/>
        <end position="119"/>
    </location>
</feature>
<dbReference type="InterPro" id="IPR006037">
    <property type="entry name" value="RCK_C"/>
</dbReference>
<dbReference type="RefSeq" id="WP_092486474.1">
    <property type="nucleotide sequence ID" value="NZ_FOYM01000031.1"/>
</dbReference>
<accession>A0A1I6E9J4</accession>
<dbReference type="EMBL" id="FOYM01000031">
    <property type="protein sequence ID" value="SFR14400.1"/>
    <property type="molecule type" value="Genomic_DNA"/>
</dbReference>
<dbReference type="PANTHER" id="PTHR43833">
    <property type="entry name" value="POTASSIUM CHANNEL PROTEIN 2-RELATED-RELATED"/>
    <property type="match status" value="1"/>
</dbReference>
<dbReference type="AlphaFoldDB" id="A0A1I6E9J4"/>
<dbReference type="SUPFAM" id="SSF51735">
    <property type="entry name" value="NAD(P)-binding Rossmann-fold domains"/>
    <property type="match status" value="1"/>
</dbReference>
<dbReference type="PANTHER" id="PTHR43833:SF7">
    <property type="entry name" value="KTR SYSTEM POTASSIUM UPTAKE PROTEIN C"/>
    <property type="match status" value="1"/>
</dbReference>
<reference evidence="4" key="1">
    <citation type="submission" date="2016-10" db="EMBL/GenBank/DDBJ databases">
        <authorList>
            <person name="Varghese N."/>
            <person name="Submissions S."/>
        </authorList>
    </citation>
    <scope>NUCLEOTIDE SEQUENCE [LARGE SCALE GENOMIC DNA]</scope>
    <source>
        <strain evidence="4">DSM 3669</strain>
    </source>
</reference>
<dbReference type="Pfam" id="PF02080">
    <property type="entry name" value="TrkA_C"/>
    <property type="match status" value="1"/>
</dbReference>